<keyword evidence="1" id="KW-0812">Transmembrane</keyword>
<organism evidence="2 3">
    <name type="scientific">Entamoeba invadens IP1</name>
    <dbReference type="NCBI Taxonomy" id="370355"/>
    <lineage>
        <taxon>Eukaryota</taxon>
        <taxon>Amoebozoa</taxon>
        <taxon>Evosea</taxon>
        <taxon>Archamoebae</taxon>
        <taxon>Mastigamoebida</taxon>
        <taxon>Entamoebidae</taxon>
        <taxon>Entamoeba</taxon>
    </lineage>
</organism>
<gene>
    <name evidence="2" type="ORF">EIN_006240</name>
</gene>
<evidence type="ECO:0000256" key="1">
    <source>
        <dbReference type="SAM" id="Phobius"/>
    </source>
</evidence>
<feature type="transmembrane region" description="Helical" evidence="1">
    <location>
        <begin position="71"/>
        <end position="89"/>
    </location>
</feature>
<proteinExistence type="predicted"/>
<dbReference type="RefSeq" id="XP_004260454.1">
    <property type="nucleotide sequence ID" value="XM_004260406.1"/>
</dbReference>
<reference evidence="2 3" key="1">
    <citation type="submission" date="2012-10" db="EMBL/GenBank/DDBJ databases">
        <authorList>
            <person name="Zafar N."/>
            <person name="Inman J."/>
            <person name="Hall N."/>
            <person name="Lorenzi H."/>
            <person name="Caler E."/>
        </authorList>
    </citation>
    <scope>NUCLEOTIDE SEQUENCE [LARGE SCALE GENOMIC DNA]</scope>
    <source>
        <strain evidence="2 3">IP1</strain>
    </source>
</reference>
<sequence>MCSSQHIRVDFSMEIIVTKVFYYFISLLVLLLMLVDSYQFPYESVKSAVTDIILLFVVWLSFIWEALKIIEIAKSLSMVFFVFLFPLFYTDTYLCFVKNDAFLFCFTHFAIVTALLFHDIMYLMTSIKVAILAMSRDVFLFVFFGTIALFNVDKSDAMPLFLLGPAILLDELAVVANLERVYKTVPLALTKRLNVYGEVVEQY</sequence>
<feature type="transmembrane region" description="Helical" evidence="1">
    <location>
        <begin position="101"/>
        <end position="117"/>
    </location>
</feature>
<keyword evidence="1" id="KW-1133">Transmembrane helix</keyword>
<name>A0A0A1UCP4_ENTIV</name>
<dbReference type="GeneID" id="14892653"/>
<dbReference type="AlphaFoldDB" id="A0A0A1UCP4"/>
<accession>A0A0A1UCP4</accession>
<feature type="transmembrane region" description="Helical" evidence="1">
    <location>
        <begin position="45"/>
        <end position="64"/>
    </location>
</feature>
<dbReference type="Proteomes" id="UP000014680">
    <property type="component" value="Unassembled WGS sequence"/>
</dbReference>
<keyword evidence="1" id="KW-0472">Membrane</keyword>
<dbReference type="VEuPathDB" id="AmoebaDB:EIN_006240"/>
<protein>
    <submittedName>
        <fullName evidence="2">Uncharacterized protein</fullName>
    </submittedName>
</protein>
<feature type="transmembrane region" description="Helical" evidence="1">
    <location>
        <begin position="20"/>
        <end position="39"/>
    </location>
</feature>
<evidence type="ECO:0000313" key="3">
    <source>
        <dbReference type="Proteomes" id="UP000014680"/>
    </source>
</evidence>
<feature type="transmembrane region" description="Helical" evidence="1">
    <location>
        <begin position="129"/>
        <end position="152"/>
    </location>
</feature>
<evidence type="ECO:0000313" key="2">
    <source>
        <dbReference type="EMBL" id="ELP93683.1"/>
    </source>
</evidence>
<dbReference type="KEGG" id="eiv:EIN_006240"/>
<dbReference type="EMBL" id="KB206272">
    <property type="protein sequence ID" value="ELP93683.1"/>
    <property type="molecule type" value="Genomic_DNA"/>
</dbReference>
<keyword evidence="3" id="KW-1185">Reference proteome</keyword>